<gene>
    <name evidence="14" type="ORF">FA14DRAFT_179839</name>
</gene>
<accession>A0A316V6N9</accession>
<keyword evidence="15" id="KW-1185">Reference proteome</keyword>
<dbReference type="GO" id="GO:0008094">
    <property type="term" value="F:ATP-dependent activity, acting on DNA"/>
    <property type="evidence" value="ECO:0007669"/>
    <property type="project" value="TreeGrafter"/>
</dbReference>
<dbReference type="PROSITE" id="PS51194">
    <property type="entry name" value="HELICASE_CTER"/>
    <property type="match status" value="1"/>
</dbReference>
<keyword evidence="8" id="KW-0067">ATP-binding</keyword>
<evidence type="ECO:0008006" key="16">
    <source>
        <dbReference type="Google" id="ProtNLM"/>
    </source>
</evidence>
<evidence type="ECO:0000256" key="8">
    <source>
        <dbReference type="ARBA" id="ARBA00022840"/>
    </source>
</evidence>
<dbReference type="GO" id="GO:0004386">
    <property type="term" value="F:helicase activity"/>
    <property type="evidence" value="ECO:0007669"/>
    <property type="project" value="UniProtKB-KW"/>
</dbReference>
<dbReference type="PROSITE" id="PS51192">
    <property type="entry name" value="HELICASE_ATP_BIND_1"/>
    <property type="match status" value="1"/>
</dbReference>
<dbReference type="InterPro" id="IPR049730">
    <property type="entry name" value="SNF2/RAD54-like_C"/>
</dbReference>
<dbReference type="InParanoid" id="A0A316V6N9"/>
<evidence type="ECO:0000256" key="7">
    <source>
        <dbReference type="ARBA" id="ARBA00022833"/>
    </source>
</evidence>
<dbReference type="SMART" id="SM00487">
    <property type="entry name" value="DEXDc"/>
    <property type="match status" value="1"/>
</dbReference>
<evidence type="ECO:0000259" key="13">
    <source>
        <dbReference type="PROSITE" id="PS51194"/>
    </source>
</evidence>
<dbReference type="CDD" id="cd18008">
    <property type="entry name" value="DEXDc_SHPRH-like"/>
    <property type="match status" value="1"/>
</dbReference>
<feature type="domain" description="Helicase ATP-binding" evidence="12">
    <location>
        <begin position="487"/>
        <end position="804"/>
    </location>
</feature>
<dbReference type="GO" id="GO:0008270">
    <property type="term" value="F:zinc ion binding"/>
    <property type="evidence" value="ECO:0007669"/>
    <property type="project" value="UniProtKB-KW"/>
</dbReference>
<dbReference type="Pfam" id="PF00176">
    <property type="entry name" value="SNF2-rel_dom"/>
    <property type="match status" value="1"/>
</dbReference>
<dbReference type="InterPro" id="IPR038718">
    <property type="entry name" value="SNF2-like_sf"/>
</dbReference>
<feature type="region of interest" description="Disordered" evidence="10">
    <location>
        <begin position="121"/>
        <end position="140"/>
    </location>
</feature>
<dbReference type="GO" id="GO:0005634">
    <property type="term" value="C:nucleus"/>
    <property type="evidence" value="ECO:0007669"/>
    <property type="project" value="TreeGrafter"/>
</dbReference>
<evidence type="ECO:0000256" key="10">
    <source>
        <dbReference type="SAM" id="MobiDB-lite"/>
    </source>
</evidence>
<dbReference type="InterPro" id="IPR013083">
    <property type="entry name" value="Znf_RING/FYVE/PHD"/>
</dbReference>
<keyword evidence="3" id="KW-0547">Nucleotide-binding</keyword>
<feature type="region of interest" description="Disordered" evidence="10">
    <location>
        <begin position="1000"/>
        <end position="1021"/>
    </location>
</feature>
<organism evidence="14 15">
    <name type="scientific">Meira miltonrushii</name>
    <dbReference type="NCBI Taxonomy" id="1280837"/>
    <lineage>
        <taxon>Eukaryota</taxon>
        <taxon>Fungi</taxon>
        <taxon>Dikarya</taxon>
        <taxon>Basidiomycota</taxon>
        <taxon>Ustilaginomycotina</taxon>
        <taxon>Exobasidiomycetes</taxon>
        <taxon>Exobasidiales</taxon>
        <taxon>Brachybasidiaceae</taxon>
        <taxon>Meira</taxon>
    </lineage>
</organism>
<evidence type="ECO:0000259" key="12">
    <source>
        <dbReference type="PROSITE" id="PS51192"/>
    </source>
</evidence>
<dbReference type="RefSeq" id="XP_025353488.1">
    <property type="nucleotide sequence ID" value="XM_025500958.1"/>
</dbReference>
<dbReference type="SMART" id="SM00184">
    <property type="entry name" value="RING"/>
    <property type="match status" value="1"/>
</dbReference>
<keyword evidence="4 9" id="KW-0863">Zinc-finger</keyword>
<keyword evidence="7" id="KW-0862">Zinc</keyword>
<keyword evidence="6" id="KW-0347">Helicase</keyword>
<dbReference type="GO" id="GO:0005524">
    <property type="term" value="F:ATP binding"/>
    <property type="evidence" value="ECO:0007669"/>
    <property type="project" value="UniProtKB-KW"/>
</dbReference>
<feature type="domain" description="Helicase C-terminal" evidence="13">
    <location>
        <begin position="1155"/>
        <end position="1313"/>
    </location>
</feature>
<feature type="region of interest" description="Disordered" evidence="10">
    <location>
        <begin position="1"/>
        <end position="53"/>
    </location>
</feature>
<name>A0A316V6N9_9BASI</name>
<evidence type="ECO:0000256" key="1">
    <source>
        <dbReference type="ARBA" id="ARBA00007025"/>
    </source>
</evidence>
<dbReference type="GO" id="GO:0006281">
    <property type="term" value="P:DNA repair"/>
    <property type="evidence" value="ECO:0007669"/>
    <property type="project" value="TreeGrafter"/>
</dbReference>
<feature type="compositionally biased region" description="Polar residues" evidence="10">
    <location>
        <begin position="1325"/>
        <end position="1339"/>
    </location>
</feature>
<dbReference type="PROSITE" id="PS50089">
    <property type="entry name" value="ZF_RING_2"/>
    <property type="match status" value="1"/>
</dbReference>
<dbReference type="SMART" id="SM00490">
    <property type="entry name" value="HELICc"/>
    <property type="match status" value="1"/>
</dbReference>
<evidence type="ECO:0000256" key="9">
    <source>
        <dbReference type="PROSITE-ProRule" id="PRU00175"/>
    </source>
</evidence>
<evidence type="ECO:0000256" key="5">
    <source>
        <dbReference type="ARBA" id="ARBA00022801"/>
    </source>
</evidence>
<feature type="compositionally biased region" description="Acidic residues" evidence="10">
    <location>
        <begin position="676"/>
        <end position="695"/>
    </location>
</feature>
<dbReference type="GO" id="GO:0016787">
    <property type="term" value="F:hydrolase activity"/>
    <property type="evidence" value="ECO:0007669"/>
    <property type="project" value="UniProtKB-KW"/>
</dbReference>
<reference evidence="14 15" key="1">
    <citation type="journal article" date="2018" name="Mol. Biol. Evol.">
        <title>Broad Genomic Sampling Reveals a Smut Pathogenic Ancestry of the Fungal Clade Ustilaginomycotina.</title>
        <authorList>
            <person name="Kijpornyongpan T."/>
            <person name="Mondo S.J."/>
            <person name="Barry K."/>
            <person name="Sandor L."/>
            <person name="Lee J."/>
            <person name="Lipzen A."/>
            <person name="Pangilinan J."/>
            <person name="LaButti K."/>
            <person name="Hainaut M."/>
            <person name="Henrissat B."/>
            <person name="Grigoriev I.V."/>
            <person name="Spatafora J.W."/>
            <person name="Aime M.C."/>
        </authorList>
    </citation>
    <scope>NUCLEOTIDE SEQUENCE [LARGE SCALE GENOMIC DNA]</scope>
    <source>
        <strain evidence="14 15">MCA 3882</strain>
    </source>
</reference>
<dbReference type="InterPro" id="IPR001650">
    <property type="entry name" value="Helicase_C-like"/>
</dbReference>
<dbReference type="GeneID" id="37022739"/>
<dbReference type="Proteomes" id="UP000245771">
    <property type="component" value="Unassembled WGS sequence"/>
</dbReference>
<evidence type="ECO:0000256" key="3">
    <source>
        <dbReference type="ARBA" id="ARBA00022741"/>
    </source>
</evidence>
<dbReference type="OrthoDB" id="448448at2759"/>
<evidence type="ECO:0000259" key="11">
    <source>
        <dbReference type="PROSITE" id="PS50089"/>
    </source>
</evidence>
<evidence type="ECO:0000313" key="14">
    <source>
        <dbReference type="EMBL" id="PWN33186.1"/>
    </source>
</evidence>
<dbReference type="PANTHER" id="PTHR45626:SF52">
    <property type="entry name" value="SINGLE-STRANDED DNA-DEPENDENT ATPASE (EUROFUNG)"/>
    <property type="match status" value="1"/>
</dbReference>
<feature type="region of interest" description="Disordered" evidence="10">
    <location>
        <begin position="533"/>
        <end position="599"/>
    </location>
</feature>
<dbReference type="PROSITE" id="PS00518">
    <property type="entry name" value="ZF_RING_1"/>
    <property type="match status" value="1"/>
</dbReference>
<comment type="similarity">
    <text evidence="1">Belongs to the SNF2/RAD54 helicase family.</text>
</comment>
<dbReference type="EMBL" id="KZ819604">
    <property type="protein sequence ID" value="PWN33186.1"/>
    <property type="molecule type" value="Genomic_DNA"/>
</dbReference>
<sequence>MALDPAQKAKDEIKSFSLSPSPPPSQQAGPSRQKMQPAPSKLTHEAIEQHNALNHPLDAKPPTFAGAQPELKGSPTYPIVVPSVRQDLHTFHNGRQAQLLSHQAEVNVKPNPQQFIYAGQGSSFGQQQNGSSQAIQPKREAKMEPSAIDLTNDEDEITLVSAKGPSVNTSDLHQVVCVGVICATMITNHGIPDSLTMPYLPVDLSEVNAHPRWHKKGWPLGAEYYLEPGFRPIEVTARATARPQVHVHELITPYDNNGQPQVRRESFGLVVDKYSHAIFSMLNERRMRIAARIKVLPRSMAMNFIHPIELLCFMARKDVPAFIMSLFQSNIPLLMPTRYDRNTFEYKPPLEVPDSSLYNRYPGYNPNFTSYGQMNPPNYPSFQMPNRGMVMPTKEETEEERRKQMDQVYSNLPDGETLTTTKVDESLITTPLMNHQMRALTFLLDHEKNKTFDEDGKDENIVSLWKAKRHGDRIIHYKNVVTRESQTRLPKLCRGAILADDMGLGKTLTTISLIASTHEEARAWSKRKLLTDDQGEALPKEEADSDDSDDSDVVAIDVPGAPKRAKTSHNTSGPNYVNGKKKKEGKRDHKKKELEQWKRDNIKTRSRATLVVLPLTLVSAWEEQIRLHWAPDKRPKIYVHHGHNRLKDPKKIARNNIVMTTYSTLASEYSIVAANEESDSEDDEKEDDDEEEIVVTDEQGNAIGRRLTAAEKAILIKKKNSANRKRKRKADKRKRLEKGEGFPLQQIEWFRIVLDEAHTIKESRTLQSRASCFLMARSRICLTGTPVQNRIQDLYALVKFLRLEPFDDAVVWNRFCASVDSKIGLEAAKRIKKAADKEEPLDSTAMKCVQTIMKFLTLRRTKDMKMADGTKILELPPKYSRTVQLDFDPIERATYNEMREKYKDDFEEMKKNDTLKYNYASILHEISNLRMTCDHIELVESNKDIRLRKDDPLNQGEDPDALIKREGISRDRAIRFFEILCSSDKADCAMCHHDLSTFADDTSRQESPIEEIGQGTSDEQGSKRPVLTKCAHLLCTHCLEKAVNAGDQTMENIDEETRFACPDCGTAIAALTEIRTLAPGDIEKNTKARNVLTKETFGADVGIPIDKRSNYSTKIRALVEELETFSKSNPFSKLYDASKPHLDQVAADATEKDMGYEEVYIAEAGSSTRPIKSVVFSQWTSMLDRVARAVHRAGIKSATLDGRMQRFERNEHLEKFQNDPSVEVFLISLKAGGVGLNLVSACRAYLLEPYWNPATENQGLDRVHRMGQLRPVVTTKYIVSRCIEENMLELQRLKMELAESVGGKRRTMNREQEFNILFNDDFSTRRNGNNNAQASTSRITAAEESHTESEGDEQEEAAEENGEGGED</sequence>
<proteinExistence type="inferred from homology"/>
<feature type="compositionally biased region" description="Acidic residues" evidence="10">
    <location>
        <begin position="543"/>
        <end position="552"/>
    </location>
</feature>
<dbReference type="Pfam" id="PF00271">
    <property type="entry name" value="Helicase_C"/>
    <property type="match status" value="1"/>
</dbReference>
<feature type="compositionally biased region" description="Acidic residues" evidence="10">
    <location>
        <begin position="1350"/>
        <end position="1367"/>
    </location>
</feature>
<dbReference type="STRING" id="1280837.A0A316V6N9"/>
<dbReference type="Gene3D" id="3.40.50.300">
    <property type="entry name" value="P-loop containing nucleotide triphosphate hydrolases"/>
    <property type="match status" value="2"/>
</dbReference>
<evidence type="ECO:0000256" key="2">
    <source>
        <dbReference type="ARBA" id="ARBA00022723"/>
    </source>
</evidence>
<keyword evidence="2" id="KW-0479">Metal-binding</keyword>
<dbReference type="InterPro" id="IPR027417">
    <property type="entry name" value="P-loop_NTPase"/>
</dbReference>
<feature type="compositionally biased region" description="Basic and acidic residues" evidence="10">
    <location>
        <begin position="585"/>
        <end position="599"/>
    </location>
</feature>
<dbReference type="InterPro" id="IPR001841">
    <property type="entry name" value="Znf_RING"/>
</dbReference>
<dbReference type="SUPFAM" id="SSF57850">
    <property type="entry name" value="RING/U-box"/>
    <property type="match status" value="1"/>
</dbReference>
<dbReference type="PANTHER" id="PTHR45626">
    <property type="entry name" value="TRANSCRIPTION TERMINATION FACTOR 2-RELATED"/>
    <property type="match status" value="1"/>
</dbReference>
<dbReference type="Gene3D" id="3.40.50.10810">
    <property type="entry name" value="Tandem AAA-ATPase domain"/>
    <property type="match status" value="3"/>
</dbReference>
<keyword evidence="5" id="KW-0378">Hydrolase</keyword>
<dbReference type="InterPro" id="IPR017907">
    <property type="entry name" value="Znf_RING_CS"/>
</dbReference>
<dbReference type="CDD" id="cd18793">
    <property type="entry name" value="SF2_C_SNF"/>
    <property type="match status" value="1"/>
</dbReference>
<dbReference type="SUPFAM" id="SSF52540">
    <property type="entry name" value="P-loop containing nucleoside triphosphate hydrolases"/>
    <property type="match status" value="2"/>
</dbReference>
<dbReference type="InterPro" id="IPR014001">
    <property type="entry name" value="Helicase_ATP-bd"/>
</dbReference>
<feature type="compositionally biased region" description="Low complexity" evidence="10">
    <location>
        <begin position="121"/>
        <end position="133"/>
    </location>
</feature>
<evidence type="ECO:0000256" key="6">
    <source>
        <dbReference type="ARBA" id="ARBA00022806"/>
    </source>
</evidence>
<protein>
    <recommendedName>
        <fullName evidence="16">P-loop containing nucleoside triphosphate hydrolase protein</fullName>
    </recommendedName>
</protein>
<evidence type="ECO:0000256" key="4">
    <source>
        <dbReference type="ARBA" id="ARBA00022771"/>
    </source>
</evidence>
<feature type="region of interest" description="Disordered" evidence="10">
    <location>
        <begin position="1321"/>
        <end position="1367"/>
    </location>
</feature>
<feature type="domain" description="RING-type" evidence="11">
    <location>
        <begin position="988"/>
        <end position="1064"/>
    </location>
</feature>
<dbReference type="Gene3D" id="3.30.40.10">
    <property type="entry name" value="Zinc/RING finger domain, C3HC4 (zinc finger)"/>
    <property type="match status" value="1"/>
</dbReference>
<feature type="region of interest" description="Disordered" evidence="10">
    <location>
        <begin position="675"/>
        <end position="695"/>
    </location>
</feature>
<dbReference type="InterPro" id="IPR000330">
    <property type="entry name" value="SNF2_N"/>
</dbReference>
<dbReference type="InterPro" id="IPR050628">
    <property type="entry name" value="SNF2_RAD54_helicase_TF"/>
</dbReference>
<evidence type="ECO:0000313" key="15">
    <source>
        <dbReference type="Proteomes" id="UP000245771"/>
    </source>
</evidence>